<dbReference type="GO" id="GO:0042174">
    <property type="term" value="P:negative regulation of sporulation resulting in formation of a cellular spore"/>
    <property type="evidence" value="ECO:0007669"/>
    <property type="project" value="InterPro"/>
</dbReference>
<dbReference type="InterPro" id="IPR003594">
    <property type="entry name" value="HATPase_dom"/>
</dbReference>
<comment type="catalytic activity">
    <reaction evidence="7">
        <text>L-seryl-[protein] + ATP = O-phospho-L-seryl-[protein] + ADP + H(+)</text>
        <dbReference type="Rhea" id="RHEA:17989"/>
        <dbReference type="Rhea" id="RHEA-COMP:9863"/>
        <dbReference type="Rhea" id="RHEA-COMP:11604"/>
        <dbReference type="ChEBI" id="CHEBI:15378"/>
        <dbReference type="ChEBI" id="CHEBI:29999"/>
        <dbReference type="ChEBI" id="CHEBI:30616"/>
        <dbReference type="ChEBI" id="CHEBI:83421"/>
        <dbReference type="ChEBI" id="CHEBI:456216"/>
        <dbReference type="EC" id="2.7.11.1"/>
    </reaction>
</comment>
<keyword evidence="3 7" id="KW-0547">Nucleotide-binding</keyword>
<dbReference type="HAMAP" id="MF_00637">
    <property type="entry name" value="Anti_sigma_F"/>
    <property type="match status" value="1"/>
</dbReference>
<dbReference type="Proteomes" id="UP000244338">
    <property type="component" value="Unassembled WGS sequence"/>
</dbReference>
<dbReference type="InterPro" id="IPR050267">
    <property type="entry name" value="Anti-sigma-factor_SerPK"/>
</dbReference>
<accession>A0A2R6XX99</accession>
<dbReference type="EMBL" id="PEBX01000221">
    <property type="protein sequence ID" value="PTQ55048.1"/>
    <property type="molecule type" value="Genomic_DNA"/>
</dbReference>
<proteinExistence type="inferred from homology"/>
<dbReference type="GO" id="GO:0005524">
    <property type="term" value="F:ATP binding"/>
    <property type="evidence" value="ECO:0007669"/>
    <property type="project" value="UniProtKB-KW"/>
</dbReference>
<dbReference type="AlphaFoldDB" id="A0A2R6XX99"/>
<evidence type="ECO:0000256" key="5">
    <source>
        <dbReference type="ARBA" id="ARBA00022840"/>
    </source>
</evidence>
<comment type="caution">
    <text evidence="9">The sequence shown here is derived from an EMBL/GenBank/DDBJ whole genome shotgun (WGS) entry which is preliminary data.</text>
</comment>
<dbReference type="PANTHER" id="PTHR35526:SF3">
    <property type="entry name" value="ANTI-SIGMA-F FACTOR RSBW"/>
    <property type="match status" value="1"/>
</dbReference>
<keyword evidence="1 7" id="KW-0723">Serine/threonine-protein kinase</keyword>
<gene>
    <name evidence="7" type="primary">spoIIAB</name>
    <name evidence="9" type="ORF">BSOLF_0800</name>
</gene>
<dbReference type="GO" id="GO:0106310">
    <property type="term" value="F:protein serine kinase activity"/>
    <property type="evidence" value="ECO:0007669"/>
    <property type="project" value="RHEA"/>
</dbReference>
<feature type="domain" description="Histidine kinase/HSP90-like ATPase" evidence="8">
    <location>
        <begin position="48"/>
        <end position="153"/>
    </location>
</feature>
<evidence type="ECO:0000256" key="7">
    <source>
        <dbReference type="HAMAP-Rule" id="MF_00637"/>
    </source>
</evidence>
<comment type="catalytic activity">
    <reaction evidence="7">
        <text>L-threonyl-[protein] + ATP = O-phospho-L-threonyl-[protein] + ADP + H(+)</text>
        <dbReference type="Rhea" id="RHEA:46608"/>
        <dbReference type="Rhea" id="RHEA-COMP:11060"/>
        <dbReference type="Rhea" id="RHEA-COMP:11605"/>
        <dbReference type="ChEBI" id="CHEBI:15378"/>
        <dbReference type="ChEBI" id="CHEBI:30013"/>
        <dbReference type="ChEBI" id="CHEBI:30616"/>
        <dbReference type="ChEBI" id="CHEBI:61977"/>
        <dbReference type="ChEBI" id="CHEBI:456216"/>
        <dbReference type="EC" id="2.7.11.1"/>
    </reaction>
</comment>
<dbReference type="GO" id="GO:0004674">
    <property type="term" value="F:protein serine/threonine kinase activity"/>
    <property type="evidence" value="ECO:0007669"/>
    <property type="project" value="UniProtKB-KW"/>
</dbReference>
<keyword evidence="5 7" id="KW-0067">ATP-binding</keyword>
<dbReference type="NCBIfam" id="TIGR01925">
    <property type="entry name" value="spIIAB"/>
    <property type="match status" value="1"/>
</dbReference>
<dbReference type="InterPro" id="IPR036890">
    <property type="entry name" value="HATPase_C_sf"/>
</dbReference>
<evidence type="ECO:0000256" key="2">
    <source>
        <dbReference type="ARBA" id="ARBA00022679"/>
    </source>
</evidence>
<dbReference type="SMART" id="SM00387">
    <property type="entry name" value="HATPase_c"/>
    <property type="match status" value="1"/>
</dbReference>
<evidence type="ECO:0000256" key="3">
    <source>
        <dbReference type="ARBA" id="ARBA00022741"/>
    </source>
</evidence>
<keyword evidence="2 7" id="KW-0808">Transferase</keyword>
<dbReference type="Gene3D" id="3.30.565.10">
    <property type="entry name" value="Histidine kinase-like ATPase, C-terminal domain"/>
    <property type="match status" value="1"/>
</dbReference>
<keyword evidence="4 7" id="KW-0418">Kinase</keyword>
<dbReference type="GO" id="GO:0030435">
    <property type="term" value="P:sporulation resulting in formation of a cellular spore"/>
    <property type="evidence" value="ECO:0007669"/>
    <property type="project" value="UniProtKB-KW"/>
</dbReference>
<dbReference type="SUPFAM" id="SSF55874">
    <property type="entry name" value="ATPase domain of HSP90 chaperone/DNA topoisomerase II/histidine kinase"/>
    <property type="match status" value="1"/>
</dbReference>
<dbReference type="Pfam" id="PF13581">
    <property type="entry name" value="HATPase_c_2"/>
    <property type="match status" value="1"/>
</dbReference>
<reference evidence="10" key="1">
    <citation type="journal article" date="2018" name="Sci. Rep.">
        <title>Lignite coal burning seam in the remote Altai Mountains harbors a hydrogen-driven thermophilic microbial community.</title>
        <authorList>
            <person name="Kadnikov V.V."/>
            <person name="Mardanov A.V."/>
            <person name="Ivasenko D.A."/>
            <person name="Antsiferov D.V."/>
            <person name="Beletsky A.V."/>
            <person name="Karnachuk O.V."/>
            <person name="Ravin N.V."/>
        </authorList>
    </citation>
    <scope>NUCLEOTIDE SEQUENCE [LARGE SCALE GENOMIC DNA]</scope>
</reference>
<keyword evidence="6 7" id="KW-0749">Sporulation</keyword>
<sequence>MLGERPGTMALKSGYNEMELKFIAKSGNEALARMAIAALIAPYDPTLEELDEIKTAVSEAVTNAIIHGYEDERGGYVTLRAVVEDGVLSVTVIDQGRGISNLDLAREPLFTTRPDLERSGMGFTIMENFMDELIVESSPQKGTTIIMSRRLGSVHDPSQLS</sequence>
<dbReference type="InterPro" id="IPR010194">
    <property type="entry name" value="Anti-sigma_F"/>
</dbReference>
<dbReference type="GO" id="GO:0030436">
    <property type="term" value="P:asexual sporulation"/>
    <property type="evidence" value="ECO:0007669"/>
    <property type="project" value="UniProtKB-UniRule"/>
</dbReference>
<protein>
    <recommendedName>
        <fullName evidence="7">Anti-sigma F factor</fullName>
        <ecNumber evidence="7">2.7.11.1</ecNumber>
    </recommendedName>
    <alternativeName>
        <fullName evidence="7">Stage II sporulation protein AB</fullName>
    </alternativeName>
</protein>
<evidence type="ECO:0000313" key="10">
    <source>
        <dbReference type="Proteomes" id="UP000244338"/>
    </source>
</evidence>
<comment type="similarity">
    <text evidence="7">Belongs to the anti-sigma-factor family.</text>
</comment>
<dbReference type="EC" id="2.7.11.1" evidence="7"/>
<dbReference type="GO" id="GO:0016989">
    <property type="term" value="F:sigma factor antagonist activity"/>
    <property type="evidence" value="ECO:0007669"/>
    <property type="project" value="InterPro"/>
</dbReference>
<dbReference type="PANTHER" id="PTHR35526">
    <property type="entry name" value="ANTI-SIGMA-F FACTOR RSBW-RELATED"/>
    <property type="match status" value="1"/>
</dbReference>
<organism evidence="9 10">
    <name type="scientific">Candidatus Carbonibacillus altaicus</name>
    <dbReference type="NCBI Taxonomy" id="2163959"/>
    <lineage>
        <taxon>Bacteria</taxon>
        <taxon>Bacillati</taxon>
        <taxon>Bacillota</taxon>
        <taxon>Bacilli</taxon>
        <taxon>Bacillales</taxon>
        <taxon>Candidatus Carbonibacillus</taxon>
    </lineage>
</organism>
<evidence type="ECO:0000256" key="4">
    <source>
        <dbReference type="ARBA" id="ARBA00022777"/>
    </source>
</evidence>
<evidence type="ECO:0000259" key="8">
    <source>
        <dbReference type="SMART" id="SM00387"/>
    </source>
</evidence>
<evidence type="ECO:0000256" key="1">
    <source>
        <dbReference type="ARBA" id="ARBA00022527"/>
    </source>
</evidence>
<evidence type="ECO:0000313" key="9">
    <source>
        <dbReference type="EMBL" id="PTQ55048.1"/>
    </source>
</evidence>
<evidence type="ECO:0000256" key="6">
    <source>
        <dbReference type="ARBA" id="ARBA00022969"/>
    </source>
</evidence>
<name>A0A2R6XX99_9BACL</name>
<comment type="function">
    <text evidence="7">Binds to sigma F and blocks its ability to form an RNA polymerase holoenzyme (E-sigma F). Phosphorylates SpoIIAA on a serine residue. This phosphorylation may enable SpoIIAA to act as an anti-anti-sigma factor that counteracts SpoIIAB and thus releases sigma F from inhibition.</text>
</comment>